<keyword evidence="2" id="KW-1185">Reference proteome</keyword>
<dbReference type="EMBL" id="AZEU01000238">
    <property type="protein sequence ID" value="KRL41940.1"/>
    <property type="molecule type" value="Genomic_DNA"/>
</dbReference>
<dbReference type="AlphaFoldDB" id="A0A0R1QGX9"/>
<gene>
    <name evidence="1" type="ORF">FD01_GL002056</name>
</gene>
<name>A0A0R1QGX9_9LACO</name>
<evidence type="ECO:0000313" key="1">
    <source>
        <dbReference type="EMBL" id="KRL41940.1"/>
    </source>
</evidence>
<accession>A0A0R1QGX9</accession>
<proteinExistence type="predicted"/>
<dbReference type="Proteomes" id="UP000051790">
    <property type="component" value="Unassembled WGS sequence"/>
</dbReference>
<organism evidence="1 2">
    <name type="scientific">Lacticaseibacillus manihotivorans DSM 13343 = JCM 12514</name>
    <dbReference type="NCBI Taxonomy" id="1423769"/>
    <lineage>
        <taxon>Bacteria</taxon>
        <taxon>Bacillati</taxon>
        <taxon>Bacillota</taxon>
        <taxon>Bacilli</taxon>
        <taxon>Lactobacillales</taxon>
        <taxon>Lactobacillaceae</taxon>
        <taxon>Lacticaseibacillus</taxon>
    </lineage>
</organism>
<sequence length="53" mass="5559">MATGLGNLQASGFVTLTDDQRSEMLSSVLQDFIANGRFTNSTSAIALDHTAAL</sequence>
<comment type="caution">
    <text evidence="1">The sequence shown here is derived from an EMBL/GenBank/DDBJ whole genome shotgun (WGS) entry which is preliminary data.</text>
</comment>
<evidence type="ECO:0000313" key="2">
    <source>
        <dbReference type="Proteomes" id="UP000051790"/>
    </source>
</evidence>
<reference evidence="1 2" key="1">
    <citation type="journal article" date="2015" name="Genome Announc.">
        <title>Expanding the biotechnology potential of lactobacilli through comparative genomics of 213 strains and associated genera.</title>
        <authorList>
            <person name="Sun Z."/>
            <person name="Harris H.M."/>
            <person name="McCann A."/>
            <person name="Guo C."/>
            <person name="Argimon S."/>
            <person name="Zhang W."/>
            <person name="Yang X."/>
            <person name="Jeffery I.B."/>
            <person name="Cooney J.C."/>
            <person name="Kagawa T.F."/>
            <person name="Liu W."/>
            <person name="Song Y."/>
            <person name="Salvetti E."/>
            <person name="Wrobel A."/>
            <person name="Rasinkangas P."/>
            <person name="Parkhill J."/>
            <person name="Rea M.C."/>
            <person name="O'Sullivan O."/>
            <person name="Ritari J."/>
            <person name="Douillard F.P."/>
            <person name="Paul Ross R."/>
            <person name="Yang R."/>
            <person name="Briner A.E."/>
            <person name="Felis G.E."/>
            <person name="de Vos W.M."/>
            <person name="Barrangou R."/>
            <person name="Klaenhammer T.R."/>
            <person name="Caufield P.W."/>
            <person name="Cui Y."/>
            <person name="Zhang H."/>
            <person name="O'Toole P.W."/>
        </authorList>
    </citation>
    <scope>NUCLEOTIDE SEQUENCE [LARGE SCALE GENOMIC DNA]</scope>
    <source>
        <strain evidence="1 2">DSM 13343</strain>
    </source>
</reference>
<dbReference type="PATRIC" id="fig|1423769.4.peg.2210"/>
<protein>
    <submittedName>
        <fullName evidence="1">Uncharacterized protein</fullName>
    </submittedName>
</protein>